<feature type="transmembrane region" description="Helical" evidence="1">
    <location>
        <begin position="410"/>
        <end position="428"/>
    </location>
</feature>
<reference evidence="3 4" key="1">
    <citation type="journal article" date="2011" name="J. Bacteriol.">
        <title>Draft genome sequence of the anoxygenic filamentous phototrophic bacterium Oscillochloris trichoides subsp. DG-6.</title>
        <authorList>
            <person name="Kuznetsov B.B."/>
            <person name="Ivanovsky R.N."/>
            <person name="Keppen O.I."/>
            <person name="Sukhacheva M.V."/>
            <person name="Bumazhkin B.K."/>
            <person name="Patutina E.O."/>
            <person name="Beletsky A.V."/>
            <person name="Mardanov A.V."/>
            <person name="Baslerov R.V."/>
            <person name="Panteleeva A.N."/>
            <person name="Kolganova T.V."/>
            <person name="Ravin N.V."/>
            <person name="Skryabin K.G."/>
        </authorList>
    </citation>
    <scope>NUCLEOTIDE SEQUENCE [LARGE SCALE GENOMIC DNA]</scope>
    <source>
        <strain evidence="3 4">DG-6</strain>
    </source>
</reference>
<feature type="transmembrane region" description="Helical" evidence="1">
    <location>
        <begin position="239"/>
        <end position="258"/>
    </location>
</feature>
<feature type="transmembrane region" description="Helical" evidence="1">
    <location>
        <begin position="380"/>
        <end position="398"/>
    </location>
</feature>
<evidence type="ECO:0000259" key="2">
    <source>
        <dbReference type="Pfam" id="PF13231"/>
    </source>
</evidence>
<feature type="transmembrane region" description="Helical" evidence="1">
    <location>
        <begin position="164"/>
        <end position="186"/>
    </location>
</feature>
<feature type="transmembrane region" description="Helical" evidence="1">
    <location>
        <begin position="193"/>
        <end position="212"/>
    </location>
</feature>
<evidence type="ECO:0000313" key="4">
    <source>
        <dbReference type="Proteomes" id="UP000054010"/>
    </source>
</evidence>
<dbReference type="eggNOG" id="COG1807">
    <property type="taxonomic scope" value="Bacteria"/>
</dbReference>
<dbReference type="Pfam" id="PF13231">
    <property type="entry name" value="PMT_2"/>
    <property type="match status" value="1"/>
</dbReference>
<proteinExistence type="predicted"/>
<keyword evidence="4" id="KW-1185">Reference proteome</keyword>
<feature type="transmembrane region" description="Helical" evidence="1">
    <location>
        <begin position="352"/>
        <end position="374"/>
    </location>
</feature>
<feature type="transmembrane region" description="Helical" evidence="1">
    <location>
        <begin position="270"/>
        <end position="294"/>
    </location>
</feature>
<dbReference type="InterPro" id="IPR038731">
    <property type="entry name" value="RgtA/B/C-like"/>
</dbReference>
<feature type="domain" description="Glycosyltransferase RgtA/B/C/D-like" evidence="2">
    <location>
        <begin position="141"/>
        <end position="244"/>
    </location>
</feature>
<feature type="transmembrane region" description="Helical" evidence="1">
    <location>
        <begin position="448"/>
        <end position="467"/>
    </location>
</feature>
<keyword evidence="1" id="KW-0472">Membrane</keyword>
<organism evidence="3 4">
    <name type="scientific">Oscillochloris trichoides DG-6</name>
    <dbReference type="NCBI Taxonomy" id="765420"/>
    <lineage>
        <taxon>Bacteria</taxon>
        <taxon>Bacillati</taxon>
        <taxon>Chloroflexota</taxon>
        <taxon>Chloroflexia</taxon>
        <taxon>Chloroflexales</taxon>
        <taxon>Chloroflexineae</taxon>
        <taxon>Oscillochloridaceae</taxon>
        <taxon>Oscillochloris</taxon>
    </lineage>
</organism>
<dbReference type="HOGENOM" id="CLU_030340_1_0_0"/>
<comment type="caution">
    <text evidence="3">The sequence shown here is derived from an EMBL/GenBank/DDBJ whole genome shotgun (WGS) entry which is preliminary data.</text>
</comment>
<feature type="transmembrane region" description="Helical" evidence="1">
    <location>
        <begin position="323"/>
        <end position="340"/>
    </location>
</feature>
<keyword evidence="1" id="KW-1133">Transmembrane helix</keyword>
<protein>
    <recommendedName>
        <fullName evidence="2">Glycosyltransferase RgtA/B/C/D-like domain-containing protein</fullName>
    </recommendedName>
</protein>
<keyword evidence="1" id="KW-0812">Transmembrane</keyword>
<dbReference type="EMBL" id="ADVR01000038">
    <property type="protein sequence ID" value="EFO80859.1"/>
    <property type="molecule type" value="Genomic_DNA"/>
</dbReference>
<dbReference type="AlphaFoldDB" id="E1ID80"/>
<dbReference type="OrthoDB" id="139179at2"/>
<dbReference type="Proteomes" id="UP000054010">
    <property type="component" value="Unassembled WGS sequence"/>
</dbReference>
<sequence>MLRQRLWVTMLQGDRGPWLIFFLCLALLPLALPRIALSDEVQYYAYLRSVYFDHDLDFRNEYTHFAEAGLRVDDHAVANALLREDAVNPNPVTGLLRNVAPVGSAILWAPGFILADGWVILANLLGAEIARDGYSRPYILATCWMTALYSMLGLQLTYRLARRYVGDFAATLATLTVFLASPLLFYTTIAMPWSHANGFFLFALFLTIWLPGRGAERSLRTWIGLGLVAGLMVMTREQLGLLLIIPALEALAGYVGLVRTQAWRRVGRQLGQHLAFVATLVLAVTPQLLAYQILNGHPGPSSTVAGKLNWLSPRFFDTLFDPAHGAFLWAPVLLIGLFGLPRLARRDCGLAWMLLTGFLAQTYINGAFGTTWHLSGSFGFRRLIECTPIIVLGLALLIEDLRPRLGTWPLVLLAVLLVYWNVGLIAQWTFVRNADGFRRGLIWDGMLYYQFVEVPGQILGKVWALLFDRCRLMTNC</sequence>
<gene>
    <name evidence="3" type="ORF">OSCT_1281</name>
</gene>
<dbReference type="STRING" id="765420.OSCT_1281"/>
<feature type="transmembrane region" description="Helical" evidence="1">
    <location>
        <begin position="105"/>
        <end position="126"/>
    </location>
</feature>
<evidence type="ECO:0000313" key="3">
    <source>
        <dbReference type="EMBL" id="EFO80859.1"/>
    </source>
</evidence>
<feature type="transmembrane region" description="Helical" evidence="1">
    <location>
        <begin position="138"/>
        <end position="158"/>
    </location>
</feature>
<accession>E1ID80</accession>
<evidence type="ECO:0000256" key="1">
    <source>
        <dbReference type="SAM" id="Phobius"/>
    </source>
</evidence>
<name>E1ID80_9CHLR</name>